<evidence type="ECO:0000259" key="1">
    <source>
        <dbReference type="Pfam" id="PF00561"/>
    </source>
</evidence>
<dbReference type="Pfam" id="PF00561">
    <property type="entry name" value="Abhydrolase_1"/>
    <property type="match status" value="1"/>
</dbReference>
<dbReference type="SUPFAM" id="SSF53474">
    <property type="entry name" value="alpha/beta-Hydrolases"/>
    <property type="match status" value="1"/>
</dbReference>
<dbReference type="Proteomes" id="UP000053051">
    <property type="component" value="Unassembled WGS sequence"/>
</dbReference>
<dbReference type="PRINTS" id="PR00111">
    <property type="entry name" value="ABHYDROLASE"/>
</dbReference>
<proteinExistence type="predicted"/>
<comment type="caution">
    <text evidence="2">The sequence shown here is derived from an EMBL/GenBank/DDBJ whole genome shotgun (WGS) entry which is preliminary data.</text>
</comment>
<evidence type="ECO:0000313" key="3">
    <source>
        <dbReference type="Proteomes" id="UP000053051"/>
    </source>
</evidence>
<dbReference type="PANTHER" id="PTHR43689:SF8">
    <property type="entry name" value="ALPHA_BETA-HYDROLASES SUPERFAMILY PROTEIN"/>
    <property type="match status" value="1"/>
</dbReference>
<dbReference type="EMBL" id="CAIY01000085">
    <property type="protein sequence ID" value="CCH68304.1"/>
    <property type="molecule type" value="Genomic_DNA"/>
</dbReference>
<name>M1WTR2_9NOST</name>
<feature type="domain" description="AB hydrolase-1" evidence="1">
    <location>
        <begin position="54"/>
        <end position="285"/>
    </location>
</feature>
<dbReference type="InterPro" id="IPR000073">
    <property type="entry name" value="AB_hydrolase_1"/>
</dbReference>
<reference evidence="3" key="2">
    <citation type="submission" date="2016-01" db="EMBL/GenBank/DDBJ databases">
        <title>Diatom-associated endosymboitic cyanobacterium lacks core nitrogen metabolism enzymes.</title>
        <authorList>
            <person name="Hilton J.A."/>
            <person name="Foster R.A."/>
            <person name="Tripp H.J."/>
            <person name="Carter B.J."/>
            <person name="Zehr J.P."/>
            <person name="Villareal T.A."/>
        </authorList>
    </citation>
    <scope>NUCLEOTIDE SEQUENCE [LARGE SCALE GENOMIC DNA]</scope>
    <source>
        <strain evidence="3">HH01</strain>
    </source>
</reference>
<accession>M1WTR2</accession>
<dbReference type="OrthoDB" id="9780765at2"/>
<dbReference type="Gene3D" id="3.40.50.1820">
    <property type="entry name" value="alpha/beta hydrolase"/>
    <property type="match status" value="1"/>
</dbReference>
<dbReference type="GO" id="GO:0016787">
    <property type="term" value="F:hydrolase activity"/>
    <property type="evidence" value="ECO:0007669"/>
    <property type="project" value="UniProtKB-KW"/>
</dbReference>
<keyword evidence="3" id="KW-1185">Reference proteome</keyword>
<keyword evidence="2" id="KW-0378">Hydrolase</keyword>
<dbReference type="STRING" id="1165094.RINTHH_21490"/>
<dbReference type="InterPro" id="IPR000639">
    <property type="entry name" value="Epox_hydrolase-like"/>
</dbReference>
<protein>
    <submittedName>
        <fullName evidence="2">Possible alpha/beta hydrolase superfamily,sll1129 homolog</fullName>
    </submittedName>
</protein>
<dbReference type="InterPro" id="IPR029058">
    <property type="entry name" value="AB_hydrolase_fold"/>
</dbReference>
<evidence type="ECO:0000313" key="2">
    <source>
        <dbReference type="EMBL" id="CCH68304.1"/>
    </source>
</evidence>
<organism evidence="2 3">
    <name type="scientific">Richelia intracellularis HH01</name>
    <dbReference type="NCBI Taxonomy" id="1165094"/>
    <lineage>
        <taxon>Bacteria</taxon>
        <taxon>Bacillati</taxon>
        <taxon>Cyanobacteriota</taxon>
        <taxon>Cyanophyceae</taxon>
        <taxon>Nostocales</taxon>
        <taxon>Nostocaceae</taxon>
        <taxon>Richelia</taxon>
    </lineage>
</organism>
<dbReference type="AlphaFoldDB" id="M1WTR2"/>
<dbReference type="RefSeq" id="WP_008235829.1">
    <property type="nucleotide sequence ID" value="NZ_CAIY01000085.1"/>
</dbReference>
<gene>
    <name evidence="2" type="ORF">RINTHH_21490</name>
</gene>
<sequence length="295" mass="32722">MFPPFLPQTAANIKDPATISLLQDLQRTVIPMHSYSSQQDIATTYIHQGSGKIPILLLHGFDSSVLEFRHLLPLLAKNQEVWAVDLLGFGFTQRVLGMKLSAVAIKTHLYYFWQNLINQPMILVGASMGGATAIDFALTYPDVVKKLVLVDSAGLTGSFPLGKFMFSPLDNWAAQLLRNPKVRQNISRTAYYDKSFASEDALLCSTLHLDMPGWSQALINFTKSGGYKAFKPKQLGKISQPTLILWGDNDKILGIKDAPKLQSAVPISQLLWMKNCGHVPHLEQPQITASRILSF</sequence>
<reference evidence="2 3" key="1">
    <citation type="submission" date="2012-05" db="EMBL/GenBank/DDBJ databases">
        <authorList>
            <person name="Hilton J."/>
        </authorList>
    </citation>
    <scope>NUCLEOTIDE SEQUENCE [LARGE SCALE GENOMIC DNA]</scope>
    <source>
        <strain evidence="2 3">HH01</strain>
    </source>
</reference>
<dbReference type="PANTHER" id="PTHR43689">
    <property type="entry name" value="HYDROLASE"/>
    <property type="match status" value="1"/>
</dbReference>
<dbReference type="PRINTS" id="PR00412">
    <property type="entry name" value="EPOXHYDRLASE"/>
</dbReference>